<evidence type="ECO:0000313" key="9">
    <source>
        <dbReference type="Proteomes" id="UP000288197"/>
    </source>
</evidence>
<gene>
    <name evidence="8" type="ORF">CBF32_02440</name>
</gene>
<dbReference type="FunFam" id="3.40.640.10:FF:000033">
    <property type="entry name" value="Aspartate aminotransferase"/>
    <property type="match status" value="1"/>
</dbReference>
<sequence length="383" mass="42444">MRDQLSDIGKNIESSGIRRFFSLANEMDDVVSLGVGEPDFKTAQSVRDEAISKLRAGATSYTPNAGLLELRELLSGYLLQKNNVLYQPESEIIVTAGSSHALDIALRSIVNFEDEVIIIEPTYVAYKPLIELAGGKAVVVPADKETLRINLVALEKAITDKTKAILICTPNNPTGVTLNKEELQSLANIIETHDLVAILDEIYSELVYEGDFISLAGLENMKNRSIVISGFSKGFSMTGWRLGYVCAPKEFLEVMIKIQQYTMMSAPTIAQYAAIEALKNTQPYVEFMKEKYMQRRDYLVKSLNELGLMCQKPEGAFYAFPSIKSTGKTSEVFCEELLMGNRLAVVPGSAFGVSGEGFIRCSYAYSINDLEKALDRLDKFLNK</sequence>
<keyword evidence="5" id="KW-0663">Pyridoxal phosphate</keyword>
<dbReference type="AlphaFoldDB" id="A0A369B5P7"/>
<dbReference type="SUPFAM" id="SSF53383">
    <property type="entry name" value="PLP-dependent transferases"/>
    <property type="match status" value="1"/>
</dbReference>
<dbReference type="OrthoDB" id="9802328at2"/>
<dbReference type="GeneID" id="63145193"/>
<dbReference type="PANTHER" id="PTHR46383">
    <property type="entry name" value="ASPARTATE AMINOTRANSFERASE"/>
    <property type="match status" value="1"/>
</dbReference>
<dbReference type="PROSITE" id="PS00105">
    <property type="entry name" value="AA_TRANSFER_CLASS_1"/>
    <property type="match status" value="1"/>
</dbReference>
<evidence type="ECO:0000256" key="3">
    <source>
        <dbReference type="ARBA" id="ARBA00022576"/>
    </source>
</evidence>
<dbReference type="EC" id="2.6.1.-" evidence="6"/>
<evidence type="ECO:0000256" key="2">
    <source>
        <dbReference type="ARBA" id="ARBA00007441"/>
    </source>
</evidence>
<evidence type="ECO:0000313" key="8">
    <source>
        <dbReference type="EMBL" id="RSU04254.1"/>
    </source>
</evidence>
<dbReference type="CDD" id="cd00609">
    <property type="entry name" value="AAT_like"/>
    <property type="match status" value="1"/>
</dbReference>
<proteinExistence type="inferred from homology"/>
<keyword evidence="4 6" id="KW-0808">Transferase</keyword>
<dbReference type="InterPro" id="IPR015421">
    <property type="entry name" value="PyrdxlP-dep_Trfase_major"/>
</dbReference>
<dbReference type="InterPro" id="IPR015422">
    <property type="entry name" value="PyrdxlP-dep_Trfase_small"/>
</dbReference>
<dbReference type="RefSeq" id="WP_114288524.1">
    <property type="nucleotide sequence ID" value="NZ_CP081470.1"/>
</dbReference>
<dbReference type="InterPro" id="IPR004839">
    <property type="entry name" value="Aminotransferase_I/II_large"/>
</dbReference>
<dbReference type="GO" id="GO:0008483">
    <property type="term" value="F:transaminase activity"/>
    <property type="evidence" value="ECO:0007669"/>
    <property type="project" value="UniProtKB-KW"/>
</dbReference>
<dbReference type="Gene3D" id="3.90.1150.10">
    <property type="entry name" value="Aspartate Aminotransferase, domain 1"/>
    <property type="match status" value="1"/>
</dbReference>
<reference evidence="8 9" key="1">
    <citation type="submission" date="2017-05" db="EMBL/GenBank/DDBJ databases">
        <title>Vagococcus spp. assemblies.</title>
        <authorList>
            <person name="Gulvik C.A."/>
        </authorList>
    </citation>
    <scope>NUCLEOTIDE SEQUENCE [LARGE SCALE GENOMIC DNA]</scope>
    <source>
        <strain evidence="8 9">NCFB 2497</strain>
    </source>
</reference>
<evidence type="ECO:0000256" key="4">
    <source>
        <dbReference type="ARBA" id="ARBA00022679"/>
    </source>
</evidence>
<dbReference type="PANTHER" id="PTHR46383:SF3">
    <property type="entry name" value="ASPARTATE AMINOTRANSFERASE-RELATED"/>
    <property type="match status" value="1"/>
</dbReference>
<dbReference type="Gene3D" id="3.40.640.10">
    <property type="entry name" value="Type I PLP-dependent aspartate aminotransferase-like (Major domain)"/>
    <property type="match status" value="1"/>
</dbReference>
<evidence type="ECO:0000259" key="7">
    <source>
        <dbReference type="Pfam" id="PF00155"/>
    </source>
</evidence>
<organism evidence="8 9">
    <name type="scientific">Vagococcus fluvialis</name>
    <dbReference type="NCBI Taxonomy" id="2738"/>
    <lineage>
        <taxon>Bacteria</taxon>
        <taxon>Bacillati</taxon>
        <taxon>Bacillota</taxon>
        <taxon>Bacilli</taxon>
        <taxon>Lactobacillales</taxon>
        <taxon>Enterococcaceae</taxon>
        <taxon>Vagococcus</taxon>
    </lineage>
</organism>
<dbReference type="GO" id="GO:0030170">
    <property type="term" value="F:pyridoxal phosphate binding"/>
    <property type="evidence" value="ECO:0007669"/>
    <property type="project" value="InterPro"/>
</dbReference>
<dbReference type="Proteomes" id="UP000288197">
    <property type="component" value="Unassembled WGS sequence"/>
</dbReference>
<evidence type="ECO:0000256" key="6">
    <source>
        <dbReference type="RuleBase" id="RU000481"/>
    </source>
</evidence>
<dbReference type="EMBL" id="NGJX01000002">
    <property type="protein sequence ID" value="RSU04254.1"/>
    <property type="molecule type" value="Genomic_DNA"/>
</dbReference>
<dbReference type="InterPro" id="IPR004838">
    <property type="entry name" value="NHTrfase_class1_PyrdxlP-BS"/>
</dbReference>
<evidence type="ECO:0000256" key="1">
    <source>
        <dbReference type="ARBA" id="ARBA00001933"/>
    </source>
</evidence>
<dbReference type="Pfam" id="PF00155">
    <property type="entry name" value="Aminotran_1_2"/>
    <property type="match status" value="1"/>
</dbReference>
<comment type="caution">
    <text evidence="8">The sequence shown here is derived from an EMBL/GenBank/DDBJ whole genome shotgun (WGS) entry which is preliminary data.</text>
</comment>
<name>A0A369B5P7_9ENTE</name>
<dbReference type="InterPro" id="IPR050596">
    <property type="entry name" value="AspAT/PAT-like"/>
</dbReference>
<dbReference type="InterPro" id="IPR015424">
    <property type="entry name" value="PyrdxlP-dep_Trfase"/>
</dbReference>
<comment type="similarity">
    <text evidence="2 6">Belongs to the class-I pyridoxal-phosphate-dependent aminotransferase family.</text>
</comment>
<feature type="domain" description="Aminotransferase class I/classII large" evidence="7">
    <location>
        <begin position="29"/>
        <end position="377"/>
    </location>
</feature>
<comment type="cofactor">
    <cofactor evidence="1 6">
        <name>pyridoxal 5'-phosphate</name>
        <dbReference type="ChEBI" id="CHEBI:597326"/>
    </cofactor>
</comment>
<dbReference type="GO" id="GO:0006520">
    <property type="term" value="P:amino acid metabolic process"/>
    <property type="evidence" value="ECO:0007669"/>
    <property type="project" value="InterPro"/>
</dbReference>
<accession>A0A369B5P7</accession>
<keyword evidence="9" id="KW-1185">Reference proteome</keyword>
<protein>
    <recommendedName>
        <fullName evidence="6">Aminotransferase</fullName>
        <ecNumber evidence="6">2.6.1.-</ecNumber>
    </recommendedName>
</protein>
<keyword evidence="3 6" id="KW-0032">Aminotransferase</keyword>
<evidence type="ECO:0000256" key="5">
    <source>
        <dbReference type="ARBA" id="ARBA00022898"/>
    </source>
</evidence>